<dbReference type="GO" id="GO:0005198">
    <property type="term" value="F:structural molecule activity"/>
    <property type="evidence" value="ECO:0007669"/>
    <property type="project" value="InterPro"/>
</dbReference>
<evidence type="ECO:0000313" key="14">
    <source>
        <dbReference type="Proteomes" id="UP000654918"/>
    </source>
</evidence>
<keyword evidence="8" id="KW-0811">Translocation</keyword>
<evidence type="ECO:0000256" key="5">
    <source>
        <dbReference type="ARBA" id="ARBA00022737"/>
    </source>
</evidence>
<dbReference type="Pfam" id="PF00400">
    <property type="entry name" value="WD40"/>
    <property type="match status" value="2"/>
</dbReference>
<keyword evidence="6" id="KW-0509">mRNA transport</keyword>
<keyword evidence="10" id="KW-0539">Nucleus</keyword>
<evidence type="ECO:0000313" key="13">
    <source>
        <dbReference type="EMBL" id="KAF6840831.1"/>
    </source>
</evidence>
<sequence>MSKLSTYVHVPMENRITVTLLCCVSFVCIESLRKNWRPALTHLSNGLRIIESLPMSMLNRLRDTVSIYGSVNNTEEELGMDYILRLFATWEVSCALFAENFRPVISIKLYRGRELDDKPLDEFESITQAHRAIVQYTRDVFALVWLFRDHQGDDQFWSQPIPRRQHEILSHRGDCMGGLFERFMAKPQAPPSGTGEHYSVCLDMLHYSCARLLCENLRRKKSREPSSAENVARYAELVSIADRLHQGFAAKQSETTPFSRSFTLDIGIIPPLYFIIVSCHDPKVQKGAFRILREYPQRENLWDGISVGNLLATAKNMGHGSSHPLKESRTMSSFPHEIPAIAEEKTGFDLNVQHGHQDLVQAVAFNAYGDRCATGSVDGKIKVFNRHKDGVWHHCDTWGAHGGEILELQWLPPTVYPNLIASLGIEGRFKLWAEDPSAAPGRRFSASNRATTSKAAYEMRSAKYPYRSFSMKHNEETRHTYLALLASDGRLMVFENEQPENMSEYTPIDELSICTKPSRGEEVSFRVRFDPNPDPCYNAMQAGVASDSLALVVAGMAAVKIYRSRDVITTSYGVAQMQREFYLALEVGIHRGLVRDVAWAPGNIRGHDIIATACQDGFVRVFRIDTPHSSNEGKSWSTSELARYENHQVQTSSRAGQLNDKQQHQSGLSASLAKSGSHAERHFSGQLGQVKHACKEIAKLDSHRTPVWRVGFDDDGQILASTGDDGKLDGYAMIAPRKPWSREDNHHGGGSGPIFMPWNPITAMSGIVLKKSGEEVNVAM</sequence>
<dbReference type="InterPro" id="IPR015943">
    <property type="entry name" value="WD40/YVTN_repeat-like_dom_sf"/>
</dbReference>
<evidence type="ECO:0000256" key="9">
    <source>
        <dbReference type="ARBA" id="ARBA00023132"/>
    </source>
</evidence>
<dbReference type="AlphaFoldDB" id="A0A8H6U5F0"/>
<evidence type="ECO:0000256" key="2">
    <source>
        <dbReference type="ARBA" id="ARBA00010102"/>
    </source>
</evidence>
<comment type="caution">
    <text evidence="13">The sequence shown here is derived from an EMBL/GenBank/DDBJ whole genome shotgun (WGS) entry which is preliminary data.</text>
</comment>
<evidence type="ECO:0000256" key="3">
    <source>
        <dbReference type="ARBA" id="ARBA00022448"/>
    </source>
</evidence>
<dbReference type="PANTHER" id="PTHR11024">
    <property type="entry name" value="NUCLEAR PORE COMPLEX PROTEIN SEC13 / SEH1 FAMILY MEMBER"/>
    <property type="match status" value="1"/>
</dbReference>
<keyword evidence="3" id="KW-0813">Transport</keyword>
<gene>
    <name evidence="13" type="ORF">CPLU01_00826</name>
</gene>
<keyword evidence="4 11" id="KW-0853">WD repeat</keyword>
<feature type="repeat" description="WD" evidence="11">
    <location>
        <begin position="353"/>
        <end position="385"/>
    </location>
</feature>
<dbReference type="InterPro" id="IPR001680">
    <property type="entry name" value="WD40_rpt"/>
</dbReference>
<protein>
    <submittedName>
        <fullName evidence="13">Nuclear pore protein</fullName>
    </submittedName>
</protein>
<evidence type="ECO:0000256" key="8">
    <source>
        <dbReference type="ARBA" id="ARBA00023010"/>
    </source>
</evidence>
<evidence type="ECO:0000256" key="6">
    <source>
        <dbReference type="ARBA" id="ARBA00022816"/>
    </source>
</evidence>
<dbReference type="PANTHER" id="PTHR11024:SF3">
    <property type="entry name" value="NUCLEOPORIN SEH1"/>
    <property type="match status" value="1"/>
</dbReference>
<comment type="similarity">
    <text evidence="2">Belongs to the WD repeat SEC13 family.</text>
</comment>
<reference evidence="13" key="1">
    <citation type="journal article" date="2020" name="Phytopathology">
        <title>Genome Sequence Resources of Colletotrichum truncatum, C. plurivorum, C. musicola, and C. sojae: Four Species Pathogenic to Soybean (Glycine max).</title>
        <authorList>
            <person name="Rogerio F."/>
            <person name="Boufleur T.R."/>
            <person name="Ciampi-Guillardi M."/>
            <person name="Sukno S.A."/>
            <person name="Thon M.R."/>
            <person name="Massola Junior N.S."/>
            <person name="Baroncelli R."/>
        </authorList>
    </citation>
    <scope>NUCLEOTIDE SEQUENCE</scope>
    <source>
        <strain evidence="13">LFN00145</strain>
    </source>
</reference>
<evidence type="ECO:0000256" key="4">
    <source>
        <dbReference type="ARBA" id="ARBA00022574"/>
    </source>
</evidence>
<accession>A0A8H6U5F0</accession>
<keyword evidence="7" id="KW-0653">Protein transport</keyword>
<dbReference type="EMBL" id="WIGO01000005">
    <property type="protein sequence ID" value="KAF6840831.1"/>
    <property type="molecule type" value="Genomic_DNA"/>
</dbReference>
<evidence type="ECO:0000256" key="10">
    <source>
        <dbReference type="ARBA" id="ARBA00023242"/>
    </source>
</evidence>
<evidence type="ECO:0000256" key="1">
    <source>
        <dbReference type="ARBA" id="ARBA00004567"/>
    </source>
</evidence>
<dbReference type="GO" id="GO:0051028">
    <property type="term" value="P:mRNA transport"/>
    <property type="evidence" value="ECO:0007669"/>
    <property type="project" value="UniProtKB-KW"/>
</dbReference>
<feature type="region of interest" description="Disordered" evidence="12">
    <location>
        <begin position="646"/>
        <end position="681"/>
    </location>
</feature>
<organism evidence="13 14">
    <name type="scientific">Colletotrichum plurivorum</name>
    <dbReference type="NCBI Taxonomy" id="2175906"/>
    <lineage>
        <taxon>Eukaryota</taxon>
        <taxon>Fungi</taxon>
        <taxon>Dikarya</taxon>
        <taxon>Ascomycota</taxon>
        <taxon>Pezizomycotina</taxon>
        <taxon>Sordariomycetes</taxon>
        <taxon>Hypocreomycetidae</taxon>
        <taxon>Glomerellales</taxon>
        <taxon>Glomerellaceae</taxon>
        <taxon>Colletotrichum</taxon>
        <taxon>Colletotrichum orchidearum species complex</taxon>
    </lineage>
</organism>
<name>A0A8H6U5F0_9PEZI</name>
<keyword evidence="14" id="KW-1185">Reference proteome</keyword>
<evidence type="ECO:0000256" key="7">
    <source>
        <dbReference type="ARBA" id="ARBA00022927"/>
    </source>
</evidence>
<proteinExistence type="inferred from homology"/>
<dbReference type="Gene3D" id="2.130.10.10">
    <property type="entry name" value="YVTN repeat-like/Quinoprotein amine dehydrogenase"/>
    <property type="match status" value="1"/>
</dbReference>
<dbReference type="GO" id="GO:0031080">
    <property type="term" value="C:nuclear pore outer ring"/>
    <property type="evidence" value="ECO:0007669"/>
    <property type="project" value="TreeGrafter"/>
</dbReference>
<comment type="subcellular location">
    <subcellularLocation>
        <location evidence="1">Nucleus</location>
        <location evidence="1">Nuclear pore complex</location>
    </subcellularLocation>
</comment>
<evidence type="ECO:0000256" key="11">
    <source>
        <dbReference type="PROSITE-ProRule" id="PRU00221"/>
    </source>
</evidence>
<dbReference type="Proteomes" id="UP000654918">
    <property type="component" value="Unassembled WGS sequence"/>
</dbReference>
<dbReference type="GO" id="GO:1904263">
    <property type="term" value="P:positive regulation of TORC1 signaling"/>
    <property type="evidence" value="ECO:0007669"/>
    <property type="project" value="TreeGrafter"/>
</dbReference>
<dbReference type="GO" id="GO:0035859">
    <property type="term" value="C:Seh1-associated complex"/>
    <property type="evidence" value="ECO:0007669"/>
    <property type="project" value="TreeGrafter"/>
</dbReference>
<dbReference type="PROSITE" id="PS50082">
    <property type="entry name" value="WD_REPEATS_2"/>
    <property type="match status" value="1"/>
</dbReference>
<feature type="compositionally biased region" description="Low complexity" evidence="12">
    <location>
        <begin position="666"/>
        <end position="676"/>
    </location>
</feature>
<feature type="compositionally biased region" description="Polar residues" evidence="12">
    <location>
        <begin position="647"/>
        <end position="660"/>
    </location>
</feature>
<evidence type="ECO:0000256" key="12">
    <source>
        <dbReference type="SAM" id="MobiDB-lite"/>
    </source>
</evidence>
<dbReference type="InterPro" id="IPR037363">
    <property type="entry name" value="Sec13/Seh1_fam"/>
</dbReference>
<dbReference type="SUPFAM" id="SSF50978">
    <property type="entry name" value="WD40 repeat-like"/>
    <property type="match status" value="1"/>
</dbReference>
<dbReference type="SMART" id="SM00320">
    <property type="entry name" value="WD40"/>
    <property type="match status" value="4"/>
</dbReference>
<dbReference type="GO" id="GO:0034198">
    <property type="term" value="P:cellular response to amino acid starvation"/>
    <property type="evidence" value="ECO:0007669"/>
    <property type="project" value="TreeGrafter"/>
</dbReference>
<dbReference type="GO" id="GO:0015031">
    <property type="term" value="P:protein transport"/>
    <property type="evidence" value="ECO:0007669"/>
    <property type="project" value="UniProtKB-KW"/>
</dbReference>
<keyword evidence="9" id="KW-0906">Nuclear pore complex</keyword>
<dbReference type="InterPro" id="IPR036322">
    <property type="entry name" value="WD40_repeat_dom_sf"/>
</dbReference>
<keyword evidence="5" id="KW-0677">Repeat</keyword>